<dbReference type="Pfam" id="PF02518">
    <property type="entry name" value="HATPase_c"/>
    <property type="match status" value="1"/>
</dbReference>
<evidence type="ECO:0000256" key="2">
    <source>
        <dbReference type="ARBA" id="ARBA00012438"/>
    </source>
</evidence>
<dbReference type="EC" id="2.7.13.3" evidence="2"/>
<name>A0A7V2ZLN6_9BACT</name>
<dbReference type="InterPro" id="IPR050351">
    <property type="entry name" value="BphY/WalK/GraS-like"/>
</dbReference>
<keyword evidence="3" id="KW-0808">Transferase</keyword>
<dbReference type="GO" id="GO:0030295">
    <property type="term" value="F:protein kinase activator activity"/>
    <property type="evidence" value="ECO:0007669"/>
    <property type="project" value="TreeGrafter"/>
</dbReference>
<proteinExistence type="predicted"/>
<accession>A0A7V2ZLN6</accession>
<dbReference type="AlphaFoldDB" id="A0A7V2ZLN6"/>
<feature type="domain" description="Histidine kinase" evidence="5">
    <location>
        <begin position="173"/>
        <end position="383"/>
    </location>
</feature>
<dbReference type="SMART" id="SM00387">
    <property type="entry name" value="HATPase_c"/>
    <property type="match status" value="1"/>
</dbReference>
<evidence type="ECO:0000313" key="6">
    <source>
        <dbReference type="EMBL" id="HFI92153.1"/>
    </source>
</evidence>
<sequence length="383" mass="43687">MYSTAVKTYFDRPERISVDEIENLRTRISNHLPCIQQILEAFPHIALILDEHRQIIAFNSKAVDYFFGANETDILGRRLGEALNCIHSNEMEAGCGTSVFCRECGAAQSIKKTNETNENVVSECRITVKKLNVETSLDFRVHTSKIFIDGLSFTLFAVEDIQSEKRKLVLERVFFHDVLNTASSIKGIAEVLPQIKDSDEYDEFVRMLQYSSDQLIDEIQAQRDLTYAESGTLKCNFSEVSVNEILSRVEALYKNHEVSKGKFLEIRFLQNDIKIKTDATLLIRSLGNLLKNALEAITANKRVKVYSETDEDEVKFIVWNEGVIPESVQLQIFQRSFSTKANFGRGIGTYSVKLFVEKYLGGKVSFISDQINQTQFFIILPRK</sequence>
<evidence type="ECO:0000256" key="1">
    <source>
        <dbReference type="ARBA" id="ARBA00000085"/>
    </source>
</evidence>
<evidence type="ECO:0000256" key="3">
    <source>
        <dbReference type="ARBA" id="ARBA00022679"/>
    </source>
</evidence>
<dbReference type="GO" id="GO:0000156">
    <property type="term" value="F:phosphorelay response regulator activity"/>
    <property type="evidence" value="ECO:0007669"/>
    <property type="project" value="TreeGrafter"/>
</dbReference>
<dbReference type="GO" id="GO:0004673">
    <property type="term" value="F:protein histidine kinase activity"/>
    <property type="evidence" value="ECO:0007669"/>
    <property type="project" value="UniProtKB-EC"/>
</dbReference>
<evidence type="ECO:0000256" key="4">
    <source>
        <dbReference type="ARBA" id="ARBA00022777"/>
    </source>
</evidence>
<dbReference type="GO" id="GO:0007234">
    <property type="term" value="P:osmosensory signaling via phosphorelay pathway"/>
    <property type="evidence" value="ECO:0007669"/>
    <property type="project" value="TreeGrafter"/>
</dbReference>
<dbReference type="Gene3D" id="3.30.565.10">
    <property type="entry name" value="Histidine kinase-like ATPase, C-terminal domain"/>
    <property type="match status" value="1"/>
</dbReference>
<comment type="caution">
    <text evidence="6">The sequence shown here is derived from an EMBL/GenBank/DDBJ whole genome shotgun (WGS) entry which is preliminary data.</text>
</comment>
<reference evidence="6" key="1">
    <citation type="journal article" date="2020" name="mSystems">
        <title>Genome- and Community-Level Interaction Insights into Carbon Utilization and Element Cycling Functions of Hydrothermarchaeota in Hydrothermal Sediment.</title>
        <authorList>
            <person name="Zhou Z."/>
            <person name="Liu Y."/>
            <person name="Xu W."/>
            <person name="Pan J."/>
            <person name="Luo Z.H."/>
            <person name="Li M."/>
        </authorList>
    </citation>
    <scope>NUCLEOTIDE SEQUENCE [LARGE SCALE GENOMIC DNA]</scope>
    <source>
        <strain evidence="6">SpSt-479</strain>
    </source>
</reference>
<dbReference type="PROSITE" id="PS50109">
    <property type="entry name" value="HIS_KIN"/>
    <property type="match status" value="1"/>
</dbReference>
<protein>
    <recommendedName>
        <fullName evidence="2">histidine kinase</fullName>
        <ecNumber evidence="2">2.7.13.3</ecNumber>
    </recommendedName>
</protein>
<comment type="catalytic activity">
    <reaction evidence="1">
        <text>ATP + protein L-histidine = ADP + protein N-phospho-L-histidine.</text>
        <dbReference type="EC" id="2.7.13.3"/>
    </reaction>
</comment>
<evidence type="ECO:0000259" key="5">
    <source>
        <dbReference type="PROSITE" id="PS50109"/>
    </source>
</evidence>
<dbReference type="InterPro" id="IPR003594">
    <property type="entry name" value="HATPase_dom"/>
</dbReference>
<keyword evidence="4 6" id="KW-0418">Kinase</keyword>
<dbReference type="SUPFAM" id="SSF55874">
    <property type="entry name" value="ATPase domain of HSP90 chaperone/DNA topoisomerase II/histidine kinase"/>
    <property type="match status" value="1"/>
</dbReference>
<dbReference type="InterPro" id="IPR036890">
    <property type="entry name" value="HATPase_C_sf"/>
</dbReference>
<organism evidence="6">
    <name type="scientific">Ignavibacterium album</name>
    <dbReference type="NCBI Taxonomy" id="591197"/>
    <lineage>
        <taxon>Bacteria</taxon>
        <taxon>Pseudomonadati</taxon>
        <taxon>Ignavibacteriota</taxon>
        <taxon>Ignavibacteria</taxon>
        <taxon>Ignavibacteriales</taxon>
        <taxon>Ignavibacteriaceae</taxon>
        <taxon>Ignavibacterium</taxon>
    </lineage>
</organism>
<dbReference type="PANTHER" id="PTHR42878">
    <property type="entry name" value="TWO-COMPONENT HISTIDINE KINASE"/>
    <property type="match status" value="1"/>
</dbReference>
<dbReference type="PANTHER" id="PTHR42878:SF14">
    <property type="entry name" value="OSMOLARITY TWO-COMPONENT SYSTEM PROTEIN SSK1"/>
    <property type="match status" value="1"/>
</dbReference>
<dbReference type="InterPro" id="IPR005467">
    <property type="entry name" value="His_kinase_dom"/>
</dbReference>
<dbReference type="EMBL" id="DSUJ01000010">
    <property type="protein sequence ID" value="HFI92153.1"/>
    <property type="molecule type" value="Genomic_DNA"/>
</dbReference>
<gene>
    <name evidence="6" type="ORF">ENS31_11610</name>
</gene>